<dbReference type="InterPro" id="IPR021778">
    <property type="entry name" value="Se/S_carrier-like"/>
</dbReference>
<reference evidence="2 3" key="2">
    <citation type="journal article" date="2012" name="BMC Genomics">
        <title>The genome of Pelobacter carbinolicus reveals surprising metabolic capabilities and physiological features.</title>
        <authorList>
            <person name="Aklujkar M."/>
            <person name="Haveman S.A."/>
            <person name="Didonato R.Jr."/>
            <person name="Chertkov O."/>
            <person name="Han C.S."/>
            <person name="Land M.L."/>
            <person name="Brown P."/>
            <person name="Lovley D.R."/>
        </authorList>
    </citation>
    <scope>NUCLEOTIDE SEQUENCE [LARGE SCALE GENOMIC DNA]</scope>
    <source>
        <strain evidence="3">DSM 2380 / NBRC 103641 / GraBd1</strain>
    </source>
</reference>
<dbReference type="EMBL" id="CP000142">
    <property type="protein sequence ID" value="ABA88971.1"/>
    <property type="molecule type" value="Genomic_DNA"/>
</dbReference>
<dbReference type="OrthoDB" id="9811492at2"/>
<evidence type="ECO:0000313" key="2">
    <source>
        <dbReference type="EMBL" id="ABA88971.1"/>
    </source>
</evidence>
<dbReference type="AlphaFoldDB" id="Q3A3T6"/>
<protein>
    <recommendedName>
        <fullName evidence="1">Putative Se/S carrier protein-like domain-containing protein</fullName>
    </recommendedName>
</protein>
<name>Q3A3T6_SYNC1</name>
<proteinExistence type="predicted"/>
<dbReference type="Pfam" id="PF11823">
    <property type="entry name" value="Se_S_carrier"/>
    <property type="match status" value="1"/>
</dbReference>
<keyword evidence="3" id="KW-1185">Reference proteome</keyword>
<feature type="domain" description="Putative Se/S carrier protein-like" evidence="1">
    <location>
        <begin position="10"/>
        <end position="77"/>
    </location>
</feature>
<accession>Q3A3T6</accession>
<sequence length="86" mass="9614">MLSAVSETDLLALFETGHEVLKAEKVLKQADIQLRLLPAPAGLATGCTLAIRFEAVQRQAVEKALEAEELRPKAIYRREQDRWQVA</sequence>
<dbReference type="STRING" id="338963.Pcar_1728"/>
<organism evidence="2 3">
    <name type="scientific">Syntrophotalea carbinolica (strain DSM 2380 / NBRC 103641 / GraBd1)</name>
    <name type="common">Pelobacter carbinolicus</name>
    <dbReference type="NCBI Taxonomy" id="338963"/>
    <lineage>
        <taxon>Bacteria</taxon>
        <taxon>Pseudomonadati</taxon>
        <taxon>Thermodesulfobacteriota</taxon>
        <taxon>Desulfuromonadia</taxon>
        <taxon>Desulfuromonadales</taxon>
        <taxon>Syntrophotaleaceae</taxon>
        <taxon>Syntrophotalea</taxon>
    </lineage>
</organism>
<reference evidence="3" key="1">
    <citation type="submission" date="2005-10" db="EMBL/GenBank/DDBJ databases">
        <title>Complete sequence of Pelobacter carbinolicus DSM 2380.</title>
        <authorList>
            <person name="Copeland A."/>
            <person name="Lucas S."/>
            <person name="Lapidus A."/>
            <person name="Barry K."/>
            <person name="Detter J.C."/>
            <person name="Glavina T."/>
            <person name="Hammon N."/>
            <person name="Israni S."/>
            <person name="Pitluck S."/>
            <person name="Chertkov O."/>
            <person name="Schmutz J."/>
            <person name="Larimer F."/>
            <person name="Land M."/>
            <person name="Kyrpides N."/>
            <person name="Ivanova N."/>
            <person name="Richardson P."/>
        </authorList>
    </citation>
    <scope>NUCLEOTIDE SEQUENCE [LARGE SCALE GENOMIC DNA]</scope>
    <source>
        <strain evidence="3">DSM 2380 / NBRC 103641 / GraBd1</strain>
    </source>
</reference>
<dbReference type="Proteomes" id="UP000002534">
    <property type="component" value="Chromosome"/>
</dbReference>
<dbReference type="KEGG" id="pca:Pcar_1728"/>
<dbReference type="RefSeq" id="WP_011341462.1">
    <property type="nucleotide sequence ID" value="NC_007498.2"/>
</dbReference>
<dbReference type="HOGENOM" id="CLU_167443_3_1_7"/>
<gene>
    <name evidence="2" type="ordered locus">Pcar_1728</name>
</gene>
<evidence type="ECO:0000259" key="1">
    <source>
        <dbReference type="Pfam" id="PF11823"/>
    </source>
</evidence>
<evidence type="ECO:0000313" key="3">
    <source>
        <dbReference type="Proteomes" id="UP000002534"/>
    </source>
</evidence>